<dbReference type="EMBL" id="CP022187">
    <property type="protein sequence ID" value="AWI76361.1"/>
    <property type="molecule type" value="Genomic_DNA"/>
</dbReference>
<dbReference type="KEGG" id="acom:CEW83_15030"/>
<dbReference type="InterPro" id="IPR018389">
    <property type="entry name" value="DctP_fam"/>
</dbReference>
<dbReference type="SUPFAM" id="SSF53822">
    <property type="entry name" value="Periplasmic binding protein-like I"/>
    <property type="match status" value="1"/>
</dbReference>
<dbReference type="PANTHER" id="PTHR33376:SF7">
    <property type="entry name" value="C4-DICARBOXYLATE-BINDING PROTEIN DCTB"/>
    <property type="match status" value="1"/>
</dbReference>
<name>A0A2U8GS15_9RHOO</name>
<sequence length="723" mass="79135">MCRPGRSGVMFKSPVAAVIGLILLIALFLATSLVYRDESEPVLSNDAAPAAIDVLRFGHNIPEDSALHQAAARFAALVAERSGGQLQVEVFPAQQLGTDDQMLEMARRGELDILLTPTAKVSVSLPALQYADLPFYFPAREDLYDMLDGEPGRILLGKLRDIDLIGVTFWENGFKHFTANRPLRSPADFEGMNIRIMKSRLLMEQFHAFGAHSIPIDFHATRQALADQAVDGQENPLVAIVSMGLHDVQSHLTLSSHGYLGYIFMISAQVFDRLSASEQALLIDTARELTPWERAETHRREEALLETIRLSGVSIHQLTAQERAQFAAATEHIPGIFEEVIGADVLSLSEELLDRKYGRGDEIVVGLDADLSQECRSAGLGFRRGAALAIDEINAAGGVLGRKLKLIARDHKGLPSLGVSDMEYFASRPDVVGVLGGVQASVAVAQGDVVRRAGLPFVVPWAAAEEVIAQDRAGDPVFRVSASDTLVAPFVIEHVLRHGKRPAILFENSLWGRGNLESMRAQLKQRGLDFVVAESFNRGETNFELELSRVEQGGADVLMMIAAPDEGGRIVKRLAERGMLTRVVSHWGISCGDFWGDNSDALAKVDLSFFQTFTFIGNSRAASRALEQRYRARYALDRNQDVPVPQAVAQAYDSVHLLALAVQQAGTTEHAAVQRALESLPPFEGAVRRYAPAFSPRRHDAMGVENFHMARYASNGAIVRAEH</sequence>
<accession>A0A2U8GS15</accession>
<dbReference type="InterPro" id="IPR038404">
    <property type="entry name" value="TRAP_DctP_sf"/>
</dbReference>
<dbReference type="Gene3D" id="3.40.50.2300">
    <property type="match status" value="2"/>
</dbReference>
<evidence type="ECO:0000259" key="5">
    <source>
        <dbReference type="Pfam" id="PF13458"/>
    </source>
</evidence>
<keyword evidence="4" id="KW-0732">Signal</keyword>
<dbReference type="InterPro" id="IPR028081">
    <property type="entry name" value="Leu-bd"/>
</dbReference>
<keyword evidence="3" id="KW-0813">Transport</keyword>
<organism evidence="6 7">
    <name type="scientific">Parazoarcus communis</name>
    <dbReference type="NCBI Taxonomy" id="41977"/>
    <lineage>
        <taxon>Bacteria</taxon>
        <taxon>Pseudomonadati</taxon>
        <taxon>Pseudomonadota</taxon>
        <taxon>Betaproteobacteria</taxon>
        <taxon>Rhodocyclales</taxon>
        <taxon>Zoogloeaceae</taxon>
        <taxon>Parazoarcus</taxon>
    </lineage>
</organism>
<proteinExistence type="inferred from homology"/>
<dbReference type="CDD" id="cd19979">
    <property type="entry name" value="PBP1_ABC_ligand_binding-like"/>
    <property type="match status" value="1"/>
</dbReference>
<keyword evidence="7" id="KW-1185">Reference proteome</keyword>
<reference evidence="6 7" key="1">
    <citation type="submission" date="2017-06" db="EMBL/GenBank/DDBJ databases">
        <title>Azoarcus.</title>
        <authorList>
            <person name="Woo J.-H."/>
            <person name="Kim H.-S."/>
        </authorList>
    </citation>
    <scope>NUCLEOTIDE SEQUENCE [LARGE SCALE GENOMIC DNA]</scope>
    <source>
        <strain evidence="6 7">TSPY31</strain>
    </source>
</reference>
<evidence type="ECO:0000256" key="2">
    <source>
        <dbReference type="ARBA" id="ARBA00010062"/>
    </source>
</evidence>
<dbReference type="Proteomes" id="UP000244930">
    <property type="component" value="Chromosome"/>
</dbReference>
<feature type="domain" description="Leucine-binding protein" evidence="5">
    <location>
        <begin position="363"/>
        <end position="715"/>
    </location>
</feature>
<evidence type="ECO:0000256" key="1">
    <source>
        <dbReference type="ARBA" id="ARBA00009023"/>
    </source>
</evidence>
<dbReference type="AlphaFoldDB" id="A0A2U8GS15"/>
<dbReference type="CDD" id="cd13603">
    <property type="entry name" value="PBP2_TRAP_Siap_TeaA_like"/>
    <property type="match status" value="1"/>
</dbReference>
<dbReference type="NCBIfam" id="NF037995">
    <property type="entry name" value="TRAP_S1"/>
    <property type="match status" value="1"/>
</dbReference>
<dbReference type="Pfam" id="PF13458">
    <property type="entry name" value="Peripla_BP_6"/>
    <property type="match status" value="1"/>
</dbReference>
<comment type="similarity">
    <text evidence="1">Belongs to the bacterial solute-binding protein 7 family.</text>
</comment>
<dbReference type="Pfam" id="PF03480">
    <property type="entry name" value="DctP"/>
    <property type="match status" value="1"/>
</dbReference>
<comment type="similarity">
    <text evidence="2">Belongs to the leucine-binding protein family.</text>
</comment>
<dbReference type="NCBIfam" id="TIGR00787">
    <property type="entry name" value="dctP"/>
    <property type="match status" value="1"/>
</dbReference>
<evidence type="ECO:0000313" key="7">
    <source>
        <dbReference type="Proteomes" id="UP000244930"/>
    </source>
</evidence>
<evidence type="ECO:0000256" key="4">
    <source>
        <dbReference type="ARBA" id="ARBA00022729"/>
    </source>
</evidence>
<dbReference type="InterPro" id="IPR028082">
    <property type="entry name" value="Peripla_BP_I"/>
</dbReference>
<evidence type="ECO:0000256" key="3">
    <source>
        <dbReference type="ARBA" id="ARBA00022448"/>
    </source>
</evidence>
<dbReference type="InterPro" id="IPR004682">
    <property type="entry name" value="TRAP_DctP"/>
</dbReference>
<dbReference type="Gene3D" id="3.40.190.170">
    <property type="entry name" value="Bacterial extracellular solute-binding protein, family 7"/>
    <property type="match status" value="1"/>
</dbReference>
<protein>
    <recommendedName>
        <fullName evidence="5">Leucine-binding protein domain-containing protein</fullName>
    </recommendedName>
</protein>
<evidence type="ECO:0000313" key="6">
    <source>
        <dbReference type="EMBL" id="AWI76361.1"/>
    </source>
</evidence>
<dbReference type="GO" id="GO:0055085">
    <property type="term" value="P:transmembrane transport"/>
    <property type="evidence" value="ECO:0007669"/>
    <property type="project" value="InterPro"/>
</dbReference>
<dbReference type="PANTHER" id="PTHR33376">
    <property type="match status" value="1"/>
</dbReference>
<gene>
    <name evidence="6" type="ORF">CEW83_15030</name>
</gene>
<dbReference type="GO" id="GO:0030288">
    <property type="term" value="C:outer membrane-bounded periplasmic space"/>
    <property type="evidence" value="ECO:0007669"/>
    <property type="project" value="InterPro"/>
</dbReference>